<dbReference type="Gene3D" id="3.40.50.12780">
    <property type="entry name" value="N-terminal domain of ligase-like"/>
    <property type="match status" value="1"/>
</dbReference>
<dbReference type="InterPro" id="IPR004993">
    <property type="entry name" value="GH3"/>
</dbReference>
<reference evidence="3 4" key="1">
    <citation type="submission" date="2021-03" db="EMBL/GenBank/DDBJ databases">
        <title>Aliifodinibius sp. nov., a new bacterium isolated from saline soil.</title>
        <authorList>
            <person name="Galisteo C."/>
            <person name="De La Haba R."/>
            <person name="Sanchez-Porro C."/>
            <person name="Ventosa A."/>
        </authorList>
    </citation>
    <scope>NUCLEOTIDE SEQUENCE [LARGE SCALE GENOMIC DNA]</scope>
    <source>
        <strain evidence="3 4">1BSP15-2V2</strain>
    </source>
</reference>
<dbReference type="InterPro" id="IPR055378">
    <property type="entry name" value="GH3_C"/>
</dbReference>
<dbReference type="InterPro" id="IPR055377">
    <property type="entry name" value="GH3_M"/>
</dbReference>
<accession>A0ABT3PLI0</accession>
<evidence type="ECO:0000259" key="1">
    <source>
        <dbReference type="Pfam" id="PF23571"/>
    </source>
</evidence>
<dbReference type="PANTHER" id="PTHR31901:SF9">
    <property type="entry name" value="GH3 DOMAIN-CONTAINING PROTEIN"/>
    <property type="match status" value="1"/>
</dbReference>
<sequence>MDIRQKQEQQLFNCIRTASDTVFGQKHQFGQLQRYEDFKKEVGIASYDEIKSAIQRLKKGEKNLLWPGRVHNFAVSSGTSGEGKHLPITEKRLSSDRRFMQKVVGAYLLQRPNIFKLVGSHLSMPGSVEQHDGFEIGEISGFTALNAPAWLRYLQVADPQKLTELSFQQKFDLLVDKALNANLKVITAVPSWILTLFQHVLKKTGKQSIAEVWPNLKLLVCGGVKLANYKPHLEQLAEGLTLDFIETYGASEGYIGYSDDLKRLDLKMVIDNGIFFECIPNPKPGPVSSIKETIPLWEVEKNTPYGLLMSTNAGLWRYTLNDIIEFTSVDPLRFVVKGRVNDMLDEYGEALYIYEAEQALKSVTQEFNKEVGTFTIAPFLQTEKDIPHHRWYVQFIGDVSEDILQTIATKIDHQLCQINRHYAIRRESKALGHLEIKVVTQAEINRWMKKQGSANAQSKLPKILPPNTKL</sequence>
<evidence type="ECO:0000313" key="4">
    <source>
        <dbReference type="Proteomes" id="UP001207918"/>
    </source>
</evidence>
<dbReference type="RefSeq" id="WP_265765553.1">
    <property type="nucleotide sequence ID" value="NZ_JAGGJA010000004.1"/>
</dbReference>
<dbReference type="Pfam" id="PF03321">
    <property type="entry name" value="GH3"/>
    <property type="match status" value="1"/>
</dbReference>
<keyword evidence="4" id="KW-1185">Reference proteome</keyword>
<dbReference type="Pfam" id="PF23571">
    <property type="entry name" value="GH3_M"/>
    <property type="match status" value="1"/>
</dbReference>
<protein>
    <submittedName>
        <fullName evidence="3">GH3 auxin-responsive promoter family protein</fullName>
    </submittedName>
</protein>
<evidence type="ECO:0000313" key="3">
    <source>
        <dbReference type="EMBL" id="MCW9706821.1"/>
    </source>
</evidence>
<proteinExistence type="predicted"/>
<feature type="domain" description="GH3 C-terminal" evidence="2">
    <location>
        <begin position="355"/>
        <end position="464"/>
    </location>
</feature>
<dbReference type="Proteomes" id="UP001207918">
    <property type="component" value="Unassembled WGS sequence"/>
</dbReference>
<evidence type="ECO:0000259" key="2">
    <source>
        <dbReference type="Pfam" id="PF23572"/>
    </source>
</evidence>
<dbReference type="Pfam" id="PF23572">
    <property type="entry name" value="GH3_C"/>
    <property type="match status" value="1"/>
</dbReference>
<name>A0ABT3PLI0_9BACT</name>
<dbReference type="PANTHER" id="PTHR31901">
    <property type="entry name" value="GH3 DOMAIN-CONTAINING PROTEIN"/>
    <property type="match status" value="1"/>
</dbReference>
<comment type="caution">
    <text evidence="3">The sequence shown here is derived from an EMBL/GenBank/DDBJ whole genome shotgun (WGS) entry which is preliminary data.</text>
</comment>
<dbReference type="InterPro" id="IPR042099">
    <property type="entry name" value="ANL_N_sf"/>
</dbReference>
<organism evidence="3 4">
    <name type="scientific">Fodinibius salsisoli</name>
    <dbReference type="NCBI Taxonomy" id="2820877"/>
    <lineage>
        <taxon>Bacteria</taxon>
        <taxon>Pseudomonadati</taxon>
        <taxon>Balneolota</taxon>
        <taxon>Balneolia</taxon>
        <taxon>Balneolales</taxon>
        <taxon>Balneolaceae</taxon>
        <taxon>Fodinibius</taxon>
    </lineage>
</organism>
<gene>
    <name evidence="3" type="ORF">J6I44_08125</name>
</gene>
<dbReference type="EMBL" id="JAGGJA010000004">
    <property type="protein sequence ID" value="MCW9706821.1"/>
    <property type="molecule type" value="Genomic_DNA"/>
</dbReference>
<feature type="domain" description="GH3 middle" evidence="1">
    <location>
        <begin position="268"/>
        <end position="331"/>
    </location>
</feature>